<evidence type="ECO:0000256" key="2">
    <source>
        <dbReference type="SAM" id="Coils"/>
    </source>
</evidence>
<dbReference type="AlphaFoldDB" id="A0A8H5HBW5"/>
<dbReference type="GO" id="GO:0003676">
    <property type="term" value="F:nucleic acid binding"/>
    <property type="evidence" value="ECO:0007669"/>
    <property type="project" value="InterPro"/>
</dbReference>
<feature type="compositionally biased region" description="Acidic residues" evidence="3">
    <location>
        <begin position="58"/>
        <end position="70"/>
    </location>
</feature>
<keyword evidence="2" id="KW-0175">Coiled coil</keyword>
<evidence type="ECO:0000259" key="4">
    <source>
        <dbReference type="SMART" id="SM00343"/>
    </source>
</evidence>
<evidence type="ECO:0000313" key="5">
    <source>
        <dbReference type="EMBL" id="KAF5380418.1"/>
    </source>
</evidence>
<feature type="domain" description="CCHC-type" evidence="4">
    <location>
        <begin position="435"/>
        <end position="451"/>
    </location>
</feature>
<gene>
    <name evidence="5" type="ORF">D9615_004726</name>
</gene>
<name>A0A8H5HBW5_9AGAR</name>
<accession>A0A8H5HBW5</accession>
<feature type="region of interest" description="Disordered" evidence="3">
    <location>
        <begin position="1"/>
        <end position="74"/>
    </location>
</feature>
<feature type="domain" description="CCHC-type" evidence="4">
    <location>
        <begin position="415"/>
        <end position="431"/>
    </location>
</feature>
<dbReference type="GO" id="GO:0008270">
    <property type="term" value="F:zinc ion binding"/>
    <property type="evidence" value="ECO:0007669"/>
    <property type="project" value="InterPro"/>
</dbReference>
<evidence type="ECO:0000256" key="3">
    <source>
        <dbReference type="SAM" id="MobiDB-lite"/>
    </source>
</evidence>
<feature type="coiled-coil region" evidence="2">
    <location>
        <begin position="155"/>
        <end position="182"/>
    </location>
</feature>
<protein>
    <recommendedName>
        <fullName evidence="4">CCHC-type domain-containing protein</fullName>
    </recommendedName>
</protein>
<keyword evidence="6" id="KW-1185">Reference proteome</keyword>
<dbReference type="InterPro" id="IPR001878">
    <property type="entry name" value="Znf_CCHC"/>
</dbReference>
<feature type="domain" description="CCHC-type" evidence="4">
    <location>
        <begin position="455"/>
        <end position="474"/>
    </location>
</feature>
<organism evidence="5 6">
    <name type="scientific">Tricholomella constricta</name>
    <dbReference type="NCBI Taxonomy" id="117010"/>
    <lineage>
        <taxon>Eukaryota</taxon>
        <taxon>Fungi</taxon>
        <taxon>Dikarya</taxon>
        <taxon>Basidiomycota</taxon>
        <taxon>Agaricomycotina</taxon>
        <taxon>Agaricomycetes</taxon>
        <taxon>Agaricomycetidae</taxon>
        <taxon>Agaricales</taxon>
        <taxon>Tricholomatineae</taxon>
        <taxon>Lyophyllaceae</taxon>
        <taxon>Tricholomella</taxon>
    </lineage>
</organism>
<dbReference type="OrthoDB" id="4230923at2759"/>
<feature type="region of interest" description="Disordered" evidence="3">
    <location>
        <begin position="520"/>
        <end position="598"/>
    </location>
</feature>
<dbReference type="InterPro" id="IPR036875">
    <property type="entry name" value="Znf_CCHC_sf"/>
</dbReference>
<sequence>MSFNKPAPKAPPTTRSKAVQPNAKSTPKQTTLDGALRTTAKHGQSAMTLRTTKWSDRQDEEESENEEDVLGNDAELSEGHLRSLGLIRPHERLTVMVLSRILNVVANYAGIVDHSGRDIILACAQLVATLEPTDIAEAVSREVATQVHRSSNEIKALLETTRRELKEDIVKATARATEQAQQANEVIQESARTMERTVTSYRDALTSKGSDSQTPFATIGTIDPKTRAREAVRIRQVLIDFSGTGTSDIDDFKDASPAQLVSKANTAIKKIDPRSKHEICAVKRLNNGEILMEANDETAATWVKDNADQFTEALGHGATIQRRTFNMIARFVSVDFDPTSAIQHMALTERNRIPQESIASIRWIKPIERHSPGQRTAHLLIKLYDQRAANDLAVRGLYILGERISVEKDRKEPIRCYKCHDWDHVAATCVKSRSFCGRCGDTEHATTDCTSHELYCLPCGRKGHVSGDRRHCPTFKAKRDEMNARMPENSMPYFPTEEPWTHSVVSRPRPPRTVNYVPQINVHQPSSQRQRKQAGRDIPPSWEVSLAPSEGRLSPAPTSYSRENSLAPPATGPNATQRTDKAPMVEPHYRGSVPPGSQ</sequence>
<comment type="caution">
    <text evidence="5">The sequence shown here is derived from an EMBL/GenBank/DDBJ whole genome shotgun (WGS) entry which is preliminary data.</text>
</comment>
<feature type="compositionally biased region" description="Polar residues" evidence="3">
    <location>
        <begin position="41"/>
        <end position="52"/>
    </location>
</feature>
<dbReference type="GO" id="GO:0006397">
    <property type="term" value="P:mRNA processing"/>
    <property type="evidence" value="ECO:0007669"/>
    <property type="project" value="UniProtKB-KW"/>
</dbReference>
<evidence type="ECO:0000313" key="6">
    <source>
        <dbReference type="Proteomes" id="UP000565441"/>
    </source>
</evidence>
<dbReference type="Gene3D" id="4.10.60.10">
    <property type="entry name" value="Zinc finger, CCHC-type"/>
    <property type="match status" value="1"/>
</dbReference>
<dbReference type="SMART" id="SM00343">
    <property type="entry name" value="ZnF_C2HC"/>
    <property type="match status" value="3"/>
</dbReference>
<feature type="compositionally biased region" description="Basic and acidic residues" evidence="3">
    <location>
        <begin position="578"/>
        <end position="589"/>
    </location>
</feature>
<proteinExistence type="predicted"/>
<dbReference type="Proteomes" id="UP000565441">
    <property type="component" value="Unassembled WGS sequence"/>
</dbReference>
<dbReference type="EMBL" id="JAACJP010000013">
    <property type="protein sequence ID" value="KAF5380418.1"/>
    <property type="molecule type" value="Genomic_DNA"/>
</dbReference>
<keyword evidence="1" id="KW-0507">mRNA processing</keyword>
<reference evidence="5 6" key="1">
    <citation type="journal article" date="2020" name="ISME J.">
        <title>Uncovering the hidden diversity of litter-decomposition mechanisms in mushroom-forming fungi.</title>
        <authorList>
            <person name="Floudas D."/>
            <person name="Bentzer J."/>
            <person name="Ahren D."/>
            <person name="Johansson T."/>
            <person name="Persson P."/>
            <person name="Tunlid A."/>
        </authorList>
    </citation>
    <scope>NUCLEOTIDE SEQUENCE [LARGE SCALE GENOMIC DNA]</scope>
    <source>
        <strain evidence="5 6">CBS 661.87</strain>
    </source>
</reference>
<feature type="compositionally biased region" description="Polar residues" evidence="3">
    <location>
        <begin position="13"/>
        <end position="32"/>
    </location>
</feature>
<evidence type="ECO:0000256" key="1">
    <source>
        <dbReference type="ARBA" id="ARBA00022664"/>
    </source>
</evidence>
<dbReference type="SUPFAM" id="SSF57756">
    <property type="entry name" value="Retrovirus zinc finger-like domains"/>
    <property type="match status" value="1"/>
</dbReference>